<evidence type="ECO:0000313" key="1">
    <source>
        <dbReference type="EMBL" id="RYR78376.1"/>
    </source>
</evidence>
<evidence type="ECO:0008006" key="3">
    <source>
        <dbReference type="Google" id="ProtNLM"/>
    </source>
</evidence>
<sequence length="71" mass="8260">MQDFNLTGNKAGSIILIPRLNLISNNETLSVRFQRRQFSIIMSFAMTINKSRNKLYRKLEFTFQGYQGIKG</sequence>
<proteinExistence type="predicted"/>
<comment type="caution">
    <text evidence="1">The sequence shown here is derived from an EMBL/GenBank/DDBJ whole genome shotgun (WGS) entry which is preliminary data.</text>
</comment>
<dbReference type="Proteomes" id="UP000289738">
    <property type="component" value="Chromosome A01"/>
</dbReference>
<gene>
    <name evidence="1" type="ORF">Ahy_A01g003157</name>
</gene>
<keyword evidence="2" id="KW-1185">Reference proteome</keyword>
<dbReference type="EMBL" id="SDMP01000001">
    <property type="protein sequence ID" value="RYR78376.1"/>
    <property type="molecule type" value="Genomic_DNA"/>
</dbReference>
<protein>
    <recommendedName>
        <fullName evidence="3">ATP-dependent DNA helicase</fullName>
    </recommendedName>
</protein>
<evidence type="ECO:0000313" key="2">
    <source>
        <dbReference type="Proteomes" id="UP000289738"/>
    </source>
</evidence>
<name>A0A445ESP1_ARAHY</name>
<dbReference type="AlphaFoldDB" id="A0A445ESP1"/>
<accession>A0A445ESP1</accession>
<reference evidence="1 2" key="1">
    <citation type="submission" date="2019-01" db="EMBL/GenBank/DDBJ databases">
        <title>Sequencing of cultivated peanut Arachis hypogaea provides insights into genome evolution and oil improvement.</title>
        <authorList>
            <person name="Chen X."/>
        </authorList>
    </citation>
    <scope>NUCLEOTIDE SEQUENCE [LARGE SCALE GENOMIC DNA]</scope>
    <source>
        <strain evidence="2">cv. Fuhuasheng</strain>
        <tissue evidence="1">Leaves</tissue>
    </source>
</reference>
<organism evidence="1 2">
    <name type="scientific">Arachis hypogaea</name>
    <name type="common">Peanut</name>
    <dbReference type="NCBI Taxonomy" id="3818"/>
    <lineage>
        <taxon>Eukaryota</taxon>
        <taxon>Viridiplantae</taxon>
        <taxon>Streptophyta</taxon>
        <taxon>Embryophyta</taxon>
        <taxon>Tracheophyta</taxon>
        <taxon>Spermatophyta</taxon>
        <taxon>Magnoliopsida</taxon>
        <taxon>eudicotyledons</taxon>
        <taxon>Gunneridae</taxon>
        <taxon>Pentapetalae</taxon>
        <taxon>rosids</taxon>
        <taxon>fabids</taxon>
        <taxon>Fabales</taxon>
        <taxon>Fabaceae</taxon>
        <taxon>Papilionoideae</taxon>
        <taxon>50 kb inversion clade</taxon>
        <taxon>dalbergioids sensu lato</taxon>
        <taxon>Dalbergieae</taxon>
        <taxon>Pterocarpus clade</taxon>
        <taxon>Arachis</taxon>
    </lineage>
</organism>